<keyword evidence="3" id="KW-1185">Reference proteome</keyword>
<dbReference type="EMBL" id="JACJID010000001">
    <property type="protein sequence ID" value="MBA8923157.1"/>
    <property type="molecule type" value="Genomic_DNA"/>
</dbReference>
<gene>
    <name evidence="2" type="ORF">BC739_000354</name>
</gene>
<proteinExistence type="predicted"/>
<organism evidence="2 3">
    <name type="scientific">Kutzneria viridogrisea</name>
    <dbReference type="NCBI Taxonomy" id="47990"/>
    <lineage>
        <taxon>Bacteria</taxon>
        <taxon>Bacillati</taxon>
        <taxon>Actinomycetota</taxon>
        <taxon>Actinomycetes</taxon>
        <taxon>Pseudonocardiales</taxon>
        <taxon>Pseudonocardiaceae</taxon>
        <taxon>Kutzneria</taxon>
    </lineage>
</organism>
<dbReference type="InterPro" id="IPR000792">
    <property type="entry name" value="Tscrpt_reg_LuxR_C"/>
</dbReference>
<accession>A0ABR6B8G8</accession>
<keyword evidence="2" id="KW-0238">DNA-binding</keyword>
<dbReference type="PANTHER" id="PTHR34293:SF1">
    <property type="entry name" value="HTH-TYPE TRANSCRIPTIONAL REGULATOR TRMBL2"/>
    <property type="match status" value="1"/>
</dbReference>
<dbReference type="SUPFAM" id="SSF46785">
    <property type="entry name" value="Winged helix' DNA-binding domain"/>
    <property type="match status" value="1"/>
</dbReference>
<dbReference type="PANTHER" id="PTHR34293">
    <property type="entry name" value="HTH-TYPE TRANSCRIPTIONAL REGULATOR TRMBL2"/>
    <property type="match status" value="1"/>
</dbReference>
<feature type="domain" description="HTH luxR-type" evidence="1">
    <location>
        <begin position="254"/>
        <end position="319"/>
    </location>
</feature>
<comment type="caution">
    <text evidence="2">The sequence shown here is derived from an EMBL/GenBank/DDBJ whole genome shotgun (WGS) entry which is preliminary data.</text>
</comment>
<dbReference type="CDD" id="cd06170">
    <property type="entry name" value="LuxR_C_like"/>
    <property type="match status" value="1"/>
</dbReference>
<protein>
    <submittedName>
        <fullName evidence="2">DNA-binding CsgD family transcriptional regulator</fullName>
    </submittedName>
</protein>
<name>A0ABR6B8G8_9PSEU</name>
<dbReference type="RefSeq" id="WP_182836065.1">
    <property type="nucleotide sequence ID" value="NZ_BAAABQ010000046.1"/>
</dbReference>
<reference evidence="2 3" key="1">
    <citation type="submission" date="2020-08" db="EMBL/GenBank/DDBJ databases">
        <title>Genomic Encyclopedia of Archaeal and Bacterial Type Strains, Phase II (KMG-II): from individual species to whole genera.</title>
        <authorList>
            <person name="Goeker M."/>
        </authorList>
    </citation>
    <scope>NUCLEOTIDE SEQUENCE [LARGE SCALE GENOMIC DNA]</scope>
    <source>
        <strain evidence="2 3">DSM 43850</strain>
    </source>
</reference>
<dbReference type="Proteomes" id="UP000517916">
    <property type="component" value="Unassembled WGS sequence"/>
</dbReference>
<dbReference type="GO" id="GO:0003677">
    <property type="term" value="F:DNA binding"/>
    <property type="evidence" value="ECO:0007669"/>
    <property type="project" value="UniProtKB-KW"/>
</dbReference>
<sequence>MLDALDPDSAQGQVYRALVSSPRSRVAELADRTGLAGDAVRASLAELSAEGAVLVVDPKAELWDAQSPAEVTEVLLQREAARRVGVRRTGIELERLFRTARQDSGSYPALEVVEGGERILATLQRLQSGARRSVRGIDRPPYYGSTGYYADQETIQRERMAAGIAYHFLYYESACSDPIVGPNMARMIEAGEQARTLAEPPMKLHIGDEDLAVVTLENEDRSDFVALVVRPSALLTTLCQVFDTLWKLAVPVSVAEAGAEIDRRDRGILVLMASGATDEAIARRLDLSRRTVVRRVAALLEQLGATNRFQAGVQAARRGWL</sequence>
<dbReference type="InterPro" id="IPR036388">
    <property type="entry name" value="WH-like_DNA-bd_sf"/>
</dbReference>
<evidence type="ECO:0000259" key="1">
    <source>
        <dbReference type="PROSITE" id="PS50043"/>
    </source>
</evidence>
<dbReference type="SUPFAM" id="SSF46894">
    <property type="entry name" value="C-terminal effector domain of the bipartite response regulators"/>
    <property type="match status" value="1"/>
</dbReference>
<evidence type="ECO:0000313" key="2">
    <source>
        <dbReference type="EMBL" id="MBA8923157.1"/>
    </source>
</evidence>
<dbReference type="InterPro" id="IPR051797">
    <property type="entry name" value="TrmB-like"/>
</dbReference>
<dbReference type="SMART" id="SM00421">
    <property type="entry name" value="HTH_LUXR"/>
    <property type="match status" value="1"/>
</dbReference>
<dbReference type="PROSITE" id="PS50043">
    <property type="entry name" value="HTH_LUXR_2"/>
    <property type="match status" value="1"/>
</dbReference>
<dbReference type="Pfam" id="PF00196">
    <property type="entry name" value="GerE"/>
    <property type="match status" value="1"/>
</dbReference>
<dbReference type="InterPro" id="IPR016032">
    <property type="entry name" value="Sig_transdc_resp-reg_C-effctor"/>
</dbReference>
<dbReference type="InterPro" id="IPR036390">
    <property type="entry name" value="WH_DNA-bd_sf"/>
</dbReference>
<evidence type="ECO:0000313" key="3">
    <source>
        <dbReference type="Proteomes" id="UP000517916"/>
    </source>
</evidence>
<dbReference type="Gene3D" id="1.10.10.10">
    <property type="entry name" value="Winged helix-like DNA-binding domain superfamily/Winged helix DNA-binding domain"/>
    <property type="match status" value="2"/>
</dbReference>